<dbReference type="Pfam" id="PF03208">
    <property type="entry name" value="PRA1"/>
    <property type="match status" value="1"/>
</dbReference>
<dbReference type="InterPro" id="IPR004895">
    <property type="entry name" value="Prenylated_rab_accept_PRA1"/>
</dbReference>
<feature type="transmembrane region" description="Helical" evidence="5">
    <location>
        <begin position="130"/>
        <end position="148"/>
    </location>
</feature>
<dbReference type="EnsemblMetazoa" id="SMAR009885-RA">
    <property type="protein sequence ID" value="SMAR009885-PA"/>
    <property type="gene ID" value="SMAR009885"/>
</dbReference>
<dbReference type="AlphaFoldDB" id="T1J861"/>
<dbReference type="Proteomes" id="UP000014500">
    <property type="component" value="Unassembled WGS sequence"/>
</dbReference>
<evidence type="ECO:0000256" key="2">
    <source>
        <dbReference type="ARBA" id="ARBA00022692"/>
    </source>
</evidence>
<dbReference type="GO" id="GO:0016020">
    <property type="term" value="C:membrane"/>
    <property type="evidence" value="ECO:0007669"/>
    <property type="project" value="UniProtKB-SubCell"/>
</dbReference>
<feature type="transmembrane region" description="Helical" evidence="5">
    <location>
        <begin position="74"/>
        <end position="92"/>
    </location>
</feature>
<feature type="transmembrane region" description="Helical" evidence="5">
    <location>
        <begin position="47"/>
        <end position="68"/>
    </location>
</feature>
<evidence type="ECO:0000313" key="7">
    <source>
        <dbReference type="Proteomes" id="UP000014500"/>
    </source>
</evidence>
<dbReference type="PhylomeDB" id="T1J861"/>
<evidence type="ECO:0000256" key="4">
    <source>
        <dbReference type="ARBA" id="ARBA00023136"/>
    </source>
</evidence>
<dbReference type="PANTHER" id="PTHR12859">
    <property type="entry name" value="PRA1 PROTEIN"/>
    <property type="match status" value="1"/>
</dbReference>
<proteinExistence type="inferred from homology"/>
<reference evidence="6" key="2">
    <citation type="submission" date="2015-02" db="UniProtKB">
        <authorList>
            <consortium name="EnsemblMetazoa"/>
        </authorList>
    </citation>
    <scope>IDENTIFICATION</scope>
</reference>
<comment type="similarity">
    <text evidence="5">Belongs to the PRA1 family.</text>
</comment>
<accession>T1J861</accession>
<keyword evidence="7" id="KW-1185">Reference proteome</keyword>
<feature type="transmembrane region" description="Helical" evidence="5">
    <location>
        <begin position="104"/>
        <end position="124"/>
    </location>
</feature>
<sequence length="190" mass="21512">MMSVKTESDVQIAPLRPLGEFLLESARFQVPNFKDPEKWGNRVLNNLLYYQTNYFLLSVVIFLIVGLIHPVKMLYGFLAILVAFGLFYYGTNSQRAALKFKHDHPVLSVIIIFTGMLISGYFIVYMLGSVVVFLFGILLPMAVAFIHASMRLRNIKNKFTNKLEFVGLKKTPMGIILEALGQEDPGSIEE</sequence>
<dbReference type="eggNOG" id="KOG4050">
    <property type="taxonomic scope" value="Eukaryota"/>
</dbReference>
<dbReference type="HOGENOM" id="CLU_097683_0_0_1"/>
<dbReference type="PANTHER" id="PTHR12859:SF0">
    <property type="entry name" value="PRA1 FAMILY PROTEIN"/>
    <property type="match status" value="1"/>
</dbReference>
<name>T1J861_STRMM</name>
<keyword evidence="3 5" id="KW-1133">Transmembrane helix</keyword>
<evidence type="ECO:0000256" key="1">
    <source>
        <dbReference type="ARBA" id="ARBA00004141"/>
    </source>
</evidence>
<organism evidence="6 7">
    <name type="scientific">Strigamia maritima</name>
    <name type="common">European centipede</name>
    <name type="synonym">Geophilus maritimus</name>
    <dbReference type="NCBI Taxonomy" id="126957"/>
    <lineage>
        <taxon>Eukaryota</taxon>
        <taxon>Metazoa</taxon>
        <taxon>Ecdysozoa</taxon>
        <taxon>Arthropoda</taxon>
        <taxon>Myriapoda</taxon>
        <taxon>Chilopoda</taxon>
        <taxon>Pleurostigmophora</taxon>
        <taxon>Geophilomorpha</taxon>
        <taxon>Linotaeniidae</taxon>
        <taxon>Strigamia</taxon>
    </lineage>
</organism>
<evidence type="ECO:0000256" key="5">
    <source>
        <dbReference type="RuleBase" id="RU363107"/>
    </source>
</evidence>
<reference evidence="7" key="1">
    <citation type="submission" date="2011-05" db="EMBL/GenBank/DDBJ databases">
        <authorList>
            <person name="Richards S.R."/>
            <person name="Qu J."/>
            <person name="Jiang H."/>
            <person name="Jhangiani S.N."/>
            <person name="Agravi P."/>
            <person name="Goodspeed R."/>
            <person name="Gross S."/>
            <person name="Mandapat C."/>
            <person name="Jackson L."/>
            <person name="Mathew T."/>
            <person name="Pu L."/>
            <person name="Thornton R."/>
            <person name="Saada N."/>
            <person name="Wilczek-Boney K.B."/>
            <person name="Lee S."/>
            <person name="Kovar C."/>
            <person name="Wu Y."/>
            <person name="Scherer S.E."/>
            <person name="Worley K.C."/>
            <person name="Muzny D.M."/>
            <person name="Gibbs R."/>
        </authorList>
    </citation>
    <scope>NUCLEOTIDE SEQUENCE</scope>
    <source>
        <strain evidence="7">Brora</strain>
    </source>
</reference>
<dbReference type="STRING" id="126957.T1J861"/>
<dbReference type="OMA" id="QIPNFKD"/>
<keyword evidence="4 5" id="KW-0472">Membrane</keyword>
<evidence type="ECO:0000313" key="6">
    <source>
        <dbReference type="EnsemblMetazoa" id="SMAR009885-PA"/>
    </source>
</evidence>
<dbReference type="EMBL" id="JH431948">
    <property type="status" value="NOT_ANNOTATED_CDS"/>
    <property type="molecule type" value="Genomic_DNA"/>
</dbReference>
<comment type="subcellular location">
    <subcellularLocation>
        <location evidence="1 5">Membrane</location>
        <topology evidence="1 5">Multi-pass membrane protein</topology>
    </subcellularLocation>
</comment>
<evidence type="ECO:0000256" key="3">
    <source>
        <dbReference type="ARBA" id="ARBA00022989"/>
    </source>
</evidence>
<keyword evidence="2 5" id="KW-0812">Transmembrane</keyword>
<protein>
    <recommendedName>
        <fullName evidence="5">PRA1 family protein</fullName>
    </recommendedName>
</protein>